<dbReference type="GeneID" id="69801905"/>
<gene>
    <name evidence="2" type="ORF">FC51_GL000061</name>
</gene>
<dbReference type="AlphaFoldDB" id="A0A0R1Z914"/>
<evidence type="ECO:0000313" key="3">
    <source>
        <dbReference type="Proteomes" id="UP000051957"/>
    </source>
</evidence>
<name>A0A0R1Z914_9LACO</name>
<dbReference type="Proteomes" id="UP000051957">
    <property type="component" value="Unassembled WGS sequence"/>
</dbReference>
<reference evidence="2 3" key="1">
    <citation type="journal article" date="2015" name="Genome Announc.">
        <title>Expanding the biotechnology potential of lactobacilli through comparative genomics of 213 strains and associated genera.</title>
        <authorList>
            <person name="Sun Z."/>
            <person name="Harris H.M."/>
            <person name="McCann A."/>
            <person name="Guo C."/>
            <person name="Argimon S."/>
            <person name="Zhang W."/>
            <person name="Yang X."/>
            <person name="Jeffery I.B."/>
            <person name="Cooney J.C."/>
            <person name="Kagawa T.F."/>
            <person name="Liu W."/>
            <person name="Song Y."/>
            <person name="Salvetti E."/>
            <person name="Wrobel A."/>
            <person name="Rasinkangas P."/>
            <person name="Parkhill J."/>
            <person name="Rea M.C."/>
            <person name="O'Sullivan O."/>
            <person name="Ritari J."/>
            <person name="Douillard F.P."/>
            <person name="Paul Ross R."/>
            <person name="Yang R."/>
            <person name="Briner A.E."/>
            <person name="Felis G.E."/>
            <person name="de Vos W.M."/>
            <person name="Barrangou R."/>
            <person name="Klaenhammer T.R."/>
            <person name="Caufield P.W."/>
            <person name="Cui Y."/>
            <person name="Zhang H."/>
            <person name="O'Toole P.W."/>
        </authorList>
    </citation>
    <scope>NUCLEOTIDE SEQUENCE [LARGE SCALE GENOMIC DNA]</scope>
    <source>
        <strain evidence="2 3">DSM 5707</strain>
    </source>
</reference>
<organism evidence="2 3">
    <name type="scientific">Lentilactobacillus parabuchneri DSM 5707 = NBRC 107865</name>
    <dbReference type="NCBI Taxonomy" id="1423784"/>
    <lineage>
        <taxon>Bacteria</taxon>
        <taxon>Bacillati</taxon>
        <taxon>Bacillota</taxon>
        <taxon>Bacilli</taxon>
        <taxon>Lactobacillales</taxon>
        <taxon>Lactobacillaceae</taxon>
        <taxon>Lentilactobacillus</taxon>
    </lineage>
</organism>
<comment type="caution">
    <text evidence="2">The sequence shown here is derived from an EMBL/GenBank/DDBJ whole genome shotgun (WGS) entry which is preliminary data.</text>
</comment>
<protein>
    <recommendedName>
        <fullName evidence="1">Bacterial archaeo-eukaryotic release factor family 6 domain-containing protein</fullName>
    </recommendedName>
</protein>
<evidence type="ECO:0000313" key="2">
    <source>
        <dbReference type="EMBL" id="KRM47587.1"/>
    </source>
</evidence>
<accession>A0A0R1Z914</accession>
<sequence>MATMINVSDLARLPDLQAPVITLNLNLRKLSFDQNEQLRVKNMLKQIQKEIGVEIDPLIDDINHLIHDQLPYDGMTVIADQHGQTVYHLIRTSVEKADYRIEDAIDFLLLLSEAPNADYTLISLNRDNSQLYKLVNKRVSSLVIDDYPATVQDALGTELRGGQLNFSARGGNAQYHGHNETTQEKKIDQERYYRLLIELLKNNQRLANHPFVLMGLPQNINLFKKLNNGLDLAPFEIAQSVQNDSLTDIEKLVNDTIAGYNRENTAEAITKTFKDQLFTDFNNIQNLLNSKEIRHLFVGSRSEIKAADPSVYREINQMIKQALAQDTRVTVVNDDPSVPLVSAVQ</sequence>
<evidence type="ECO:0000259" key="1">
    <source>
        <dbReference type="Pfam" id="PF18848"/>
    </source>
</evidence>
<dbReference type="Pfam" id="PF18848">
    <property type="entry name" value="baeRF_family6"/>
    <property type="match status" value="1"/>
</dbReference>
<dbReference type="EMBL" id="AZGK01000001">
    <property type="protein sequence ID" value="KRM47587.1"/>
    <property type="molecule type" value="Genomic_DNA"/>
</dbReference>
<dbReference type="InterPro" id="IPR040628">
    <property type="entry name" value="BaeRF_family6"/>
</dbReference>
<dbReference type="PATRIC" id="fig|1423784.4.peg.61"/>
<feature type="domain" description="Bacterial archaeo-eukaryotic release factor family 6" evidence="1">
    <location>
        <begin position="118"/>
        <end position="255"/>
    </location>
</feature>
<proteinExistence type="predicted"/>
<dbReference type="RefSeq" id="WP_057911120.1">
    <property type="nucleotide sequence ID" value="NZ_AZGK01000001.1"/>
</dbReference>